<evidence type="ECO:0008006" key="8">
    <source>
        <dbReference type="Google" id="ProtNLM"/>
    </source>
</evidence>
<sequence>NDCDLRYPSLDLEKQQHKLKRLVPHPNSVFLDVKCPGCFIITTIFSHSQTAVSCDNCKTILCVPTGGCAKLTEGCAFRTKNN</sequence>
<keyword evidence="3" id="KW-0862">Zinc</keyword>
<comment type="similarity">
    <text evidence="2">Belongs to the eukaryotic ribosomal protein eS27 family.</text>
</comment>
<dbReference type="OrthoDB" id="47at2759"/>
<dbReference type="HAMAP" id="MF_00371">
    <property type="entry name" value="Ribosomal_eS27"/>
    <property type="match status" value="1"/>
</dbReference>
<dbReference type="GO" id="GO:0005840">
    <property type="term" value="C:ribosome"/>
    <property type="evidence" value="ECO:0007669"/>
    <property type="project" value="UniProtKB-KW"/>
</dbReference>
<dbReference type="FunFam" id="2.20.25.100:FF:000001">
    <property type="entry name" value="40S ribosomal protein S27"/>
    <property type="match status" value="1"/>
</dbReference>
<dbReference type="STRING" id="218851.A0A2G5CY77"/>
<accession>A0A2G5CY77</accession>
<dbReference type="InParanoid" id="A0A2G5CY77"/>
<dbReference type="Gene3D" id="2.20.25.100">
    <property type="entry name" value="Zn-binding ribosomal proteins"/>
    <property type="match status" value="1"/>
</dbReference>
<keyword evidence="4" id="KW-0689">Ribosomal protein</keyword>
<dbReference type="InterPro" id="IPR000592">
    <property type="entry name" value="Ribosomal_eS27"/>
</dbReference>
<evidence type="ECO:0000256" key="1">
    <source>
        <dbReference type="ARBA" id="ARBA00001947"/>
    </source>
</evidence>
<dbReference type="InterPro" id="IPR023407">
    <property type="entry name" value="Ribosomal_eS27_Zn-bd_dom_sf"/>
</dbReference>
<comment type="cofactor">
    <cofactor evidence="1">
        <name>Zn(2+)</name>
        <dbReference type="ChEBI" id="CHEBI:29105"/>
    </cofactor>
</comment>
<dbReference type="GO" id="GO:0003735">
    <property type="term" value="F:structural constituent of ribosome"/>
    <property type="evidence" value="ECO:0007669"/>
    <property type="project" value="InterPro"/>
</dbReference>
<feature type="non-terminal residue" evidence="6">
    <location>
        <position position="1"/>
    </location>
</feature>
<keyword evidence="5" id="KW-0687">Ribonucleoprotein</keyword>
<dbReference type="Pfam" id="PF01667">
    <property type="entry name" value="Ribosomal_S27e"/>
    <property type="match status" value="1"/>
</dbReference>
<evidence type="ECO:0000256" key="3">
    <source>
        <dbReference type="ARBA" id="ARBA00022833"/>
    </source>
</evidence>
<evidence type="ECO:0000256" key="4">
    <source>
        <dbReference type="ARBA" id="ARBA00022980"/>
    </source>
</evidence>
<organism evidence="6 7">
    <name type="scientific">Aquilegia coerulea</name>
    <name type="common">Rocky mountain columbine</name>
    <dbReference type="NCBI Taxonomy" id="218851"/>
    <lineage>
        <taxon>Eukaryota</taxon>
        <taxon>Viridiplantae</taxon>
        <taxon>Streptophyta</taxon>
        <taxon>Embryophyta</taxon>
        <taxon>Tracheophyta</taxon>
        <taxon>Spermatophyta</taxon>
        <taxon>Magnoliopsida</taxon>
        <taxon>Ranunculales</taxon>
        <taxon>Ranunculaceae</taxon>
        <taxon>Thalictroideae</taxon>
        <taxon>Aquilegia</taxon>
    </lineage>
</organism>
<reference evidence="6 7" key="1">
    <citation type="submission" date="2017-09" db="EMBL/GenBank/DDBJ databases">
        <title>WGS assembly of Aquilegia coerulea Goldsmith.</title>
        <authorList>
            <person name="Hodges S."/>
            <person name="Kramer E."/>
            <person name="Nordborg M."/>
            <person name="Tomkins J."/>
            <person name="Borevitz J."/>
            <person name="Derieg N."/>
            <person name="Yan J."/>
            <person name="Mihaltcheva S."/>
            <person name="Hayes R.D."/>
            <person name="Rokhsar D."/>
        </authorList>
    </citation>
    <scope>NUCLEOTIDE SEQUENCE [LARGE SCALE GENOMIC DNA]</scope>
    <source>
        <strain evidence="7">cv. Goldsmith</strain>
    </source>
</reference>
<dbReference type="GO" id="GO:0006412">
    <property type="term" value="P:translation"/>
    <property type="evidence" value="ECO:0007669"/>
    <property type="project" value="InterPro"/>
</dbReference>
<evidence type="ECO:0000313" key="7">
    <source>
        <dbReference type="Proteomes" id="UP000230069"/>
    </source>
</evidence>
<name>A0A2G5CY77_AQUCA</name>
<dbReference type="EMBL" id="KZ305051">
    <property type="protein sequence ID" value="PIA36219.1"/>
    <property type="molecule type" value="Genomic_DNA"/>
</dbReference>
<dbReference type="AlphaFoldDB" id="A0A2G5CY77"/>
<gene>
    <name evidence="6" type="ORF">AQUCO_03400260v1</name>
</gene>
<evidence type="ECO:0000313" key="6">
    <source>
        <dbReference type="EMBL" id="PIA36219.1"/>
    </source>
</evidence>
<dbReference type="GO" id="GO:1990904">
    <property type="term" value="C:ribonucleoprotein complex"/>
    <property type="evidence" value="ECO:0007669"/>
    <property type="project" value="UniProtKB-KW"/>
</dbReference>
<keyword evidence="7" id="KW-1185">Reference proteome</keyword>
<proteinExistence type="inferred from homology"/>
<evidence type="ECO:0000256" key="5">
    <source>
        <dbReference type="ARBA" id="ARBA00023274"/>
    </source>
</evidence>
<dbReference type="SUPFAM" id="SSF57829">
    <property type="entry name" value="Zn-binding ribosomal proteins"/>
    <property type="match status" value="1"/>
</dbReference>
<protein>
    <recommendedName>
        <fullName evidence="8">40S ribosomal protein S27</fullName>
    </recommendedName>
</protein>
<evidence type="ECO:0000256" key="2">
    <source>
        <dbReference type="ARBA" id="ARBA00010919"/>
    </source>
</evidence>
<dbReference type="Proteomes" id="UP000230069">
    <property type="component" value="Unassembled WGS sequence"/>
</dbReference>
<dbReference type="InterPro" id="IPR011332">
    <property type="entry name" value="Ribosomal_zn-bd"/>
</dbReference>
<dbReference type="PANTHER" id="PTHR11594">
    <property type="entry name" value="40S RIBOSOMAL PROTEIN S27"/>
    <property type="match status" value="1"/>
</dbReference>